<evidence type="ECO:0000313" key="1">
    <source>
        <dbReference type="EMBL" id="GBN69726.1"/>
    </source>
</evidence>
<evidence type="ECO:0000313" key="2">
    <source>
        <dbReference type="Proteomes" id="UP000499080"/>
    </source>
</evidence>
<protein>
    <submittedName>
        <fullName evidence="1">Uncharacterized protein</fullName>
    </submittedName>
</protein>
<sequence length="180" mass="20640">MGRGRKRTDVHNSPNILSVPALKHVISVRKNILRWWDLEEKMDRGSKLPNILRVSSQKHVPSLGQTSSADGTWKRKRTGVRNSITSFVFPALKHVISVRANIFLWWDLEKKMDRGSSLPSNILRVFSKHVISVGTNVFPLMGRGRKRTGVRNSITSFVFPYLKTRYISRDKRHPLIGRGD</sequence>
<name>A0A4Y2R2Q8_ARAVE</name>
<organism evidence="1 2">
    <name type="scientific">Araneus ventricosus</name>
    <name type="common">Orbweaver spider</name>
    <name type="synonym">Epeira ventricosa</name>
    <dbReference type="NCBI Taxonomy" id="182803"/>
    <lineage>
        <taxon>Eukaryota</taxon>
        <taxon>Metazoa</taxon>
        <taxon>Ecdysozoa</taxon>
        <taxon>Arthropoda</taxon>
        <taxon>Chelicerata</taxon>
        <taxon>Arachnida</taxon>
        <taxon>Araneae</taxon>
        <taxon>Araneomorphae</taxon>
        <taxon>Entelegynae</taxon>
        <taxon>Araneoidea</taxon>
        <taxon>Araneidae</taxon>
        <taxon>Araneus</taxon>
    </lineage>
</organism>
<accession>A0A4Y2R2Q8</accession>
<keyword evidence="2" id="KW-1185">Reference proteome</keyword>
<gene>
    <name evidence="1" type="ORF">AVEN_1630_1</name>
</gene>
<proteinExistence type="predicted"/>
<dbReference type="EMBL" id="BGPR01015556">
    <property type="protein sequence ID" value="GBN69726.1"/>
    <property type="molecule type" value="Genomic_DNA"/>
</dbReference>
<dbReference type="Proteomes" id="UP000499080">
    <property type="component" value="Unassembled WGS sequence"/>
</dbReference>
<reference evidence="1 2" key="1">
    <citation type="journal article" date="2019" name="Sci. Rep.">
        <title>Orb-weaving spider Araneus ventricosus genome elucidates the spidroin gene catalogue.</title>
        <authorList>
            <person name="Kono N."/>
            <person name="Nakamura H."/>
            <person name="Ohtoshi R."/>
            <person name="Moran D.A.P."/>
            <person name="Shinohara A."/>
            <person name="Yoshida Y."/>
            <person name="Fujiwara M."/>
            <person name="Mori M."/>
            <person name="Tomita M."/>
            <person name="Arakawa K."/>
        </authorList>
    </citation>
    <scope>NUCLEOTIDE SEQUENCE [LARGE SCALE GENOMIC DNA]</scope>
</reference>
<dbReference type="AlphaFoldDB" id="A0A4Y2R2Q8"/>
<comment type="caution">
    <text evidence="1">The sequence shown here is derived from an EMBL/GenBank/DDBJ whole genome shotgun (WGS) entry which is preliminary data.</text>
</comment>